<protein>
    <submittedName>
        <fullName evidence="1">Uncharacterized protein</fullName>
    </submittedName>
</protein>
<comment type="caution">
    <text evidence="1">The sequence shown here is derived from an EMBL/GenBank/DDBJ whole genome shotgun (WGS) entry which is preliminary data.</text>
</comment>
<organism evidence="1 2">
    <name type="scientific">Flavobacterium enshiense DK69</name>
    <dbReference type="NCBI Taxonomy" id="1107311"/>
    <lineage>
        <taxon>Bacteria</taxon>
        <taxon>Pseudomonadati</taxon>
        <taxon>Bacteroidota</taxon>
        <taxon>Flavobacteriia</taxon>
        <taxon>Flavobacteriales</taxon>
        <taxon>Flavobacteriaceae</taxon>
        <taxon>Flavobacterium</taxon>
    </lineage>
</organism>
<dbReference type="EMBL" id="JRLZ01000016">
    <property type="protein sequence ID" value="KGO94458.1"/>
    <property type="molecule type" value="Genomic_DNA"/>
</dbReference>
<dbReference type="STRING" id="1107311.Q767_12880"/>
<keyword evidence="2" id="KW-1185">Reference proteome</keyword>
<reference evidence="1 2" key="2">
    <citation type="journal article" date="2015" name="Stand. Genomic Sci.">
        <title>High quality draft genomic sequence of Flavobacterium enshiense DK69(T) and comparison among Flavobacterium genomes.</title>
        <authorList>
            <person name="Zeng Z."/>
            <person name="Chen C."/>
            <person name="Du H."/>
            <person name="Wang G."/>
            <person name="Li M."/>
        </authorList>
    </citation>
    <scope>NUCLEOTIDE SEQUENCE [LARGE SCALE GENOMIC DNA]</scope>
    <source>
        <strain evidence="1 2">DK69</strain>
    </source>
</reference>
<dbReference type="AlphaFoldDB" id="V6SCF5"/>
<gene>
    <name evidence="1" type="ORF">Q767_12880</name>
</gene>
<proteinExistence type="predicted"/>
<accession>V6SCF5</accession>
<evidence type="ECO:0000313" key="2">
    <source>
        <dbReference type="Proteomes" id="UP000030149"/>
    </source>
</evidence>
<dbReference type="Proteomes" id="UP000030149">
    <property type="component" value="Unassembled WGS sequence"/>
</dbReference>
<dbReference type="PATRIC" id="fig|1107311.3.peg.777"/>
<evidence type="ECO:0000313" key="1">
    <source>
        <dbReference type="EMBL" id="KGO94458.1"/>
    </source>
</evidence>
<sequence>MTKEKEMEDMNFPDYRTYSKNPDNMSLESIKRVPENLIKLSELAPIYFRKKHKKLASYKLLELLLKHNIIDGYFSVNPAYIEGGYFQNDRTFYEDFEDEVRQDGEGILISPFGMLLINILINKR</sequence>
<dbReference type="RefSeq" id="WP_023572830.1">
    <property type="nucleotide sequence ID" value="NZ_AVCS01000006.1"/>
</dbReference>
<name>V6SCF5_9FLAO</name>
<reference evidence="2" key="1">
    <citation type="submission" date="2013-09" db="EMBL/GenBank/DDBJ databases">
        <authorList>
            <person name="Zeng Z."/>
            <person name="Chen C."/>
        </authorList>
    </citation>
    <scope>NUCLEOTIDE SEQUENCE [LARGE SCALE GENOMIC DNA]</scope>
    <source>
        <strain evidence="2">DK69</strain>
    </source>
</reference>